<evidence type="ECO:0000256" key="1">
    <source>
        <dbReference type="SAM" id="Phobius"/>
    </source>
</evidence>
<gene>
    <name evidence="2" type="ORF">TH4_20440</name>
</gene>
<keyword evidence="1" id="KW-0812">Transmembrane</keyword>
<keyword evidence="1" id="KW-1133">Transmembrane helix</keyword>
<dbReference type="EMBL" id="JPVZ01000014">
    <property type="protein sequence ID" value="OAZ07807.1"/>
    <property type="molecule type" value="Genomic_DNA"/>
</dbReference>
<keyword evidence="1" id="KW-0472">Membrane</keyword>
<sequence>MKPQMNSSIIPASKANKSQTFLTIGTVTLAGAMMLIAFPAQAYVGPGAGLSLLSALWAVLAAIVVAVGFVLMWPLRKMMRKRKANRAAKPSTANASEHQNS</sequence>
<dbReference type="Proteomes" id="UP000094009">
    <property type="component" value="Unassembled WGS sequence"/>
</dbReference>
<evidence type="ECO:0000313" key="2">
    <source>
        <dbReference type="EMBL" id="OAZ07807.1"/>
    </source>
</evidence>
<protein>
    <submittedName>
        <fullName evidence="2">Uncharacterized protein</fullName>
    </submittedName>
</protein>
<dbReference type="AlphaFoldDB" id="A0A853KUL6"/>
<accession>A0A853KUL6</accession>
<evidence type="ECO:0000313" key="3">
    <source>
        <dbReference type="Proteomes" id="UP000094009"/>
    </source>
</evidence>
<proteinExistence type="predicted"/>
<organism evidence="2 3">
    <name type="scientific">Thalassospira tepidiphila MCCC 1A03514</name>
    <dbReference type="NCBI Taxonomy" id="1177930"/>
    <lineage>
        <taxon>Bacteria</taxon>
        <taxon>Pseudomonadati</taxon>
        <taxon>Pseudomonadota</taxon>
        <taxon>Alphaproteobacteria</taxon>
        <taxon>Rhodospirillales</taxon>
        <taxon>Thalassospiraceae</taxon>
        <taxon>Thalassospira</taxon>
    </lineage>
</organism>
<comment type="caution">
    <text evidence="2">The sequence shown here is derived from an EMBL/GenBank/DDBJ whole genome shotgun (WGS) entry which is preliminary data.</text>
</comment>
<reference evidence="2 3" key="1">
    <citation type="submission" date="2014-07" db="EMBL/GenBank/DDBJ databases">
        <title>Draft genome sequence of Thalassospira tepidiphila 1-1B.</title>
        <authorList>
            <person name="Lai Q."/>
            <person name="Shao Z."/>
        </authorList>
    </citation>
    <scope>NUCLEOTIDE SEQUENCE [LARGE SCALE GENOMIC DNA]</scope>
    <source>
        <strain evidence="2 3">MCCC 1A03514</strain>
    </source>
</reference>
<name>A0A853KUL6_9PROT</name>
<dbReference type="RefSeq" id="WP_064782477.1">
    <property type="nucleotide sequence ID" value="NZ_JPVZ01000014.1"/>
</dbReference>
<feature type="transmembrane region" description="Helical" evidence="1">
    <location>
        <begin position="21"/>
        <end position="44"/>
    </location>
</feature>
<feature type="transmembrane region" description="Helical" evidence="1">
    <location>
        <begin position="50"/>
        <end position="73"/>
    </location>
</feature>